<dbReference type="RefSeq" id="WP_021719410.1">
    <property type="nucleotide sequence ID" value="NZ_JAXWFG010000080.1"/>
</dbReference>
<evidence type="ECO:0000256" key="2">
    <source>
        <dbReference type="ARBA" id="ARBA00007400"/>
    </source>
</evidence>
<dbReference type="STRING" id="626940.BHW43_01510"/>
<feature type="transmembrane region" description="Helical" evidence="7">
    <location>
        <begin position="248"/>
        <end position="273"/>
    </location>
</feature>
<keyword evidence="6 7" id="KW-0472">Membrane</keyword>
<dbReference type="InterPro" id="IPR002656">
    <property type="entry name" value="Acyl_transf_3_dom"/>
</dbReference>
<comment type="similarity">
    <text evidence="2">Belongs to the acyltransferase 3 family.</text>
</comment>
<proteinExistence type="inferred from homology"/>
<dbReference type="AlphaFoldDB" id="A0A1Q6RB31"/>
<feature type="transmembrane region" description="Helical" evidence="7">
    <location>
        <begin position="326"/>
        <end position="347"/>
    </location>
</feature>
<protein>
    <recommendedName>
        <fullName evidence="8">Acyltransferase 3 domain-containing protein</fullName>
    </recommendedName>
</protein>
<dbReference type="Proteomes" id="UP000186777">
    <property type="component" value="Unassembled WGS sequence"/>
</dbReference>
<evidence type="ECO:0000256" key="6">
    <source>
        <dbReference type="ARBA" id="ARBA00023136"/>
    </source>
</evidence>
<comment type="subcellular location">
    <subcellularLocation>
        <location evidence="1">Cell membrane</location>
        <topology evidence="1">Multi-pass membrane protein</topology>
    </subcellularLocation>
</comment>
<dbReference type="GO" id="GO:0016413">
    <property type="term" value="F:O-acetyltransferase activity"/>
    <property type="evidence" value="ECO:0007669"/>
    <property type="project" value="TreeGrafter"/>
</dbReference>
<evidence type="ECO:0000256" key="7">
    <source>
        <dbReference type="SAM" id="Phobius"/>
    </source>
</evidence>
<evidence type="ECO:0000259" key="8">
    <source>
        <dbReference type="Pfam" id="PF01757"/>
    </source>
</evidence>
<dbReference type="GO" id="GO:0005886">
    <property type="term" value="C:plasma membrane"/>
    <property type="evidence" value="ECO:0007669"/>
    <property type="project" value="UniProtKB-SubCell"/>
</dbReference>
<dbReference type="PANTHER" id="PTHR40074">
    <property type="entry name" value="O-ACETYLTRANSFERASE WECH"/>
    <property type="match status" value="1"/>
</dbReference>
<evidence type="ECO:0000256" key="5">
    <source>
        <dbReference type="ARBA" id="ARBA00022989"/>
    </source>
</evidence>
<feature type="transmembrane region" description="Helical" evidence="7">
    <location>
        <begin position="285"/>
        <end position="306"/>
    </location>
</feature>
<evidence type="ECO:0000256" key="1">
    <source>
        <dbReference type="ARBA" id="ARBA00004651"/>
    </source>
</evidence>
<name>A0A1Q6RB31_9FIRM</name>
<keyword evidence="5 7" id="KW-1133">Transmembrane helix</keyword>
<dbReference type="PANTHER" id="PTHR40074:SF2">
    <property type="entry name" value="O-ACETYLTRANSFERASE WECH"/>
    <property type="match status" value="1"/>
</dbReference>
<accession>A0A1Q6RB31</accession>
<reference evidence="9 10" key="1">
    <citation type="journal article" date="2016" name="Nat. Biotechnol.">
        <title>Measurement of bacterial replication rates in microbial communities.</title>
        <authorList>
            <person name="Brown C.T."/>
            <person name="Olm M.R."/>
            <person name="Thomas B.C."/>
            <person name="Banfield J.F."/>
        </authorList>
    </citation>
    <scope>NUCLEOTIDE SEQUENCE [LARGE SCALE GENOMIC DNA]</scope>
    <source>
        <strain evidence="9">46_33</strain>
    </source>
</reference>
<evidence type="ECO:0000256" key="3">
    <source>
        <dbReference type="ARBA" id="ARBA00022475"/>
    </source>
</evidence>
<keyword evidence="3" id="KW-1003">Cell membrane</keyword>
<feature type="transmembrane region" description="Helical" evidence="7">
    <location>
        <begin position="220"/>
        <end position="242"/>
    </location>
</feature>
<sequence length="358" mass="42229">MYKAMSFPLLLRGFVVLGVMLMHTTWYFSHAHAESWVTISEMLLDIISLFAVPLVMFVSGYMFISHNRHADYYKWSFFRRMFLSVLSPYLLFSLLYLGGAWFFSNASFTLKQAAYLIITGSSAVHMAFFRALFGFYAIYPLLLRYFNRCRLHHRLHRFIIQVILLQLFWKICNNISCSNQAVILTLEITTFLRYIAYFSFGMLAYIYHKKMLRWIDTHHVLLMTGFILNLILIGGCWFAKYYLHILPLLEFVCFPLNLFLYSIIIAMLFRYACTLESQDSLSKRFMMYLGNYSFGLFLIHIIYMYVGSELLTLLHMSPQQLCFYPLLFIIMLSLSLLTMEALARVSWGHYFIGHVSRL</sequence>
<feature type="transmembrane region" description="Helical" evidence="7">
    <location>
        <begin position="123"/>
        <end position="143"/>
    </location>
</feature>
<feature type="transmembrane region" description="Helical" evidence="7">
    <location>
        <begin position="43"/>
        <end position="64"/>
    </location>
</feature>
<evidence type="ECO:0000313" key="9">
    <source>
        <dbReference type="EMBL" id="OLA39588.1"/>
    </source>
</evidence>
<dbReference type="EMBL" id="MNTG01000001">
    <property type="protein sequence ID" value="OLA39588.1"/>
    <property type="molecule type" value="Genomic_DNA"/>
</dbReference>
<feature type="transmembrane region" description="Helical" evidence="7">
    <location>
        <begin position="85"/>
        <end position="103"/>
    </location>
</feature>
<gene>
    <name evidence="9" type="ORF">BHW43_01510</name>
</gene>
<organism evidence="9 10">
    <name type="scientific">Phascolarctobacterium succinatutens</name>
    <dbReference type="NCBI Taxonomy" id="626940"/>
    <lineage>
        <taxon>Bacteria</taxon>
        <taxon>Bacillati</taxon>
        <taxon>Bacillota</taxon>
        <taxon>Negativicutes</taxon>
        <taxon>Acidaminococcales</taxon>
        <taxon>Acidaminococcaceae</taxon>
        <taxon>Phascolarctobacterium</taxon>
    </lineage>
</organism>
<keyword evidence="4 7" id="KW-0812">Transmembrane</keyword>
<dbReference type="GO" id="GO:0009246">
    <property type="term" value="P:enterobacterial common antigen biosynthetic process"/>
    <property type="evidence" value="ECO:0007669"/>
    <property type="project" value="TreeGrafter"/>
</dbReference>
<dbReference type="Pfam" id="PF01757">
    <property type="entry name" value="Acyl_transf_3"/>
    <property type="match status" value="1"/>
</dbReference>
<feature type="transmembrane region" description="Helical" evidence="7">
    <location>
        <begin position="191"/>
        <end position="208"/>
    </location>
</feature>
<evidence type="ECO:0000256" key="4">
    <source>
        <dbReference type="ARBA" id="ARBA00022692"/>
    </source>
</evidence>
<feature type="domain" description="Acyltransferase 3" evidence="8">
    <location>
        <begin position="10"/>
        <end position="339"/>
    </location>
</feature>
<evidence type="ECO:0000313" key="10">
    <source>
        <dbReference type="Proteomes" id="UP000186777"/>
    </source>
</evidence>
<comment type="caution">
    <text evidence="9">The sequence shown here is derived from an EMBL/GenBank/DDBJ whole genome shotgun (WGS) entry which is preliminary data.</text>
</comment>